<proteinExistence type="predicted"/>
<gene>
    <name evidence="1" type="ORF">MNBD_GAMMA20-2077</name>
</gene>
<feature type="non-terminal residue" evidence="1">
    <location>
        <position position="48"/>
    </location>
</feature>
<dbReference type="EMBL" id="UOFU01000232">
    <property type="protein sequence ID" value="VAX01630.1"/>
    <property type="molecule type" value="Genomic_DNA"/>
</dbReference>
<organism evidence="1">
    <name type="scientific">hydrothermal vent metagenome</name>
    <dbReference type="NCBI Taxonomy" id="652676"/>
    <lineage>
        <taxon>unclassified sequences</taxon>
        <taxon>metagenomes</taxon>
        <taxon>ecological metagenomes</taxon>
    </lineage>
</organism>
<accession>A0A3B1ATV1</accession>
<evidence type="ECO:0000313" key="1">
    <source>
        <dbReference type="EMBL" id="VAX01630.1"/>
    </source>
</evidence>
<reference evidence="1" key="1">
    <citation type="submission" date="2018-06" db="EMBL/GenBank/DDBJ databases">
        <authorList>
            <person name="Zhirakovskaya E."/>
        </authorList>
    </citation>
    <scope>NUCLEOTIDE SEQUENCE</scope>
</reference>
<dbReference type="AlphaFoldDB" id="A0A3B1ATV1"/>
<protein>
    <submittedName>
        <fullName evidence="1">Uncharacterized protein</fullName>
    </submittedName>
</protein>
<name>A0A3B1ATV1_9ZZZZ</name>
<sequence length="48" mass="5480">MLSYAYSTMHMEGNRDGVNDVSVAQVLNDFMVSPTEMTLQMHMFGVMY</sequence>